<dbReference type="EMBL" id="MORL01000002">
    <property type="protein sequence ID" value="OIN60025.1"/>
    <property type="molecule type" value="Genomic_DNA"/>
</dbReference>
<keyword evidence="3" id="KW-1185">Reference proteome</keyword>
<keyword evidence="1" id="KW-0812">Transmembrane</keyword>
<dbReference type="AlphaFoldDB" id="A0A1S2VP61"/>
<reference evidence="2 3" key="1">
    <citation type="submission" date="2016-10" db="EMBL/GenBank/DDBJ databases">
        <title>Arsenicibacter rosenii gen. nov., sp. nov., an efficient arsenic-methylating bacterium isolated from an arsenic-contaminated paddy soil.</title>
        <authorList>
            <person name="Huang K."/>
        </authorList>
    </citation>
    <scope>NUCLEOTIDE SEQUENCE [LARGE SCALE GENOMIC DNA]</scope>
    <source>
        <strain evidence="2 3">SM-1</strain>
    </source>
</reference>
<protein>
    <submittedName>
        <fullName evidence="2">Uncharacterized protein</fullName>
    </submittedName>
</protein>
<feature type="transmembrane region" description="Helical" evidence="1">
    <location>
        <begin position="49"/>
        <end position="69"/>
    </location>
</feature>
<proteinExistence type="predicted"/>
<accession>A0A1S2VP61</accession>
<evidence type="ECO:0000313" key="3">
    <source>
        <dbReference type="Proteomes" id="UP000181790"/>
    </source>
</evidence>
<evidence type="ECO:0000256" key="1">
    <source>
        <dbReference type="SAM" id="Phobius"/>
    </source>
</evidence>
<evidence type="ECO:0000313" key="2">
    <source>
        <dbReference type="EMBL" id="OIN60025.1"/>
    </source>
</evidence>
<comment type="caution">
    <text evidence="2">The sequence shown here is derived from an EMBL/GenBank/DDBJ whole genome shotgun (WGS) entry which is preliminary data.</text>
</comment>
<name>A0A1S2VP61_9BACT</name>
<gene>
    <name evidence="2" type="ORF">BLX24_04000</name>
</gene>
<keyword evidence="1" id="KW-0472">Membrane</keyword>
<keyword evidence="1" id="KW-1133">Transmembrane helix</keyword>
<sequence length="75" mass="8171">MNISSDKIRIVLTLIFAGSLLAVHQLMYPHASRFATDTVSETASISTLLSGTTYFFLFLAAGSLAFLLFGKQTRP</sequence>
<dbReference type="Proteomes" id="UP000181790">
    <property type="component" value="Unassembled WGS sequence"/>
</dbReference>
<organism evidence="2 3">
    <name type="scientific">Arsenicibacter rosenii</name>
    <dbReference type="NCBI Taxonomy" id="1750698"/>
    <lineage>
        <taxon>Bacteria</taxon>
        <taxon>Pseudomonadati</taxon>
        <taxon>Bacteroidota</taxon>
        <taxon>Cytophagia</taxon>
        <taxon>Cytophagales</taxon>
        <taxon>Spirosomataceae</taxon>
        <taxon>Arsenicibacter</taxon>
    </lineage>
</organism>